<proteinExistence type="predicted"/>
<organism evidence="2 3">
    <name type="scientific">Paractinoplanes pyxinae</name>
    <dbReference type="NCBI Taxonomy" id="2997416"/>
    <lineage>
        <taxon>Bacteria</taxon>
        <taxon>Bacillati</taxon>
        <taxon>Actinomycetota</taxon>
        <taxon>Actinomycetes</taxon>
        <taxon>Micromonosporales</taxon>
        <taxon>Micromonosporaceae</taxon>
        <taxon>Paractinoplanes</taxon>
    </lineage>
</organism>
<dbReference type="Proteomes" id="UP001151002">
    <property type="component" value="Unassembled WGS sequence"/>
</dbReference>
<dbReference type="EMBL" id="JAPNTZ010000014">
    <property type="protein sequence ID" value="MCY1143291.1"/>
    <property type="molecule type" value="Genomic_DNA"/>
</dbReference>
<dbReference type="GO" id="GO:0016787">
    <property type="term" value="F:hydrolase activity"/>
    <property type="evidence" value="ECO:0007669"/>
    <property type="project" value="UniProtKB-KW"/>
</dbReference>
<dbReference type="Pfam" id="PF00561">
    <property type="entry name" value="Abhydrolase_1"/>
    <property type="match status" value="1"/>
</dbReference>
<comment type="caution">
    <text evidence="2">The sequence shown here is derived from an EMBL/GenBank/DDBJ whole genome shotgun (WGS) entry which is preliminary data.</text>
</comment>
<keyword evidence="2" id="KW-0378">Hydrolase</keyword>
<dbReference type="InterPro" id="IPR050266">
    <property type="entry name" value="AB_hydrolase_sf"/>
</dbReference>
<dbReference type="RefSeq" id="WP_267567816.1">
    <property type="nucleotide sequence ID" value="NZ_JAPNTZ010000014.1"/>
</dbReference>
<keyword evidence="3" id="KW-1185">Reference proteome</keyword>
<gene>
    <name evidence="2" type="ORF">OWR29_35295</name>
</gene>
<accession>A0ABT4B9Y8</accession>
<name>A0ABT4B9Y8_9ACTN</name>
<evidence type="ECO:0000259" key="1">
    <source>
        <dbReference type="Pfam" id="PF00561"/>
    </source>
</evidence>
<sequence length="318" mass="34591">MGVVDVCGLALSFHVRGRGGPVCVALPGGPGLSWQYLRMPALEQAMRVVYVEPLGSGGSGKLPSHPYGYDRALHARALDRLLDQLGCPEVYLLGHGHGGRVAQYYALRRPDRLAGLILHGSSPVDGPELEEESRHQFERFVRRNQANPALPAVIDAVRLLPTLTDSLTTVARRAFPALVAHYWGRREEFLPLRSKLRLSYVSPRRADGSADPVDDRQALRSLRVPTLVTAGSYDIVGGMRWGRELQSLIPNARLLVLAWSGHLGHVEEPERFAEGVQDFVFAPGLGPEVVQGEGRLQEADRAGGAQADALENRAALSG</sequence>
<dbReference type="PANTHER" id="PTHR43798:SF33">
    <property type="entry name" value="HYDROLASE, PUTATIVE (AFU_ORTHOLOGUE AFUA_2G14860)-RELATED"/>
    <property type="match status" value="1"/>
</dbReference>
<dbReference type="PANTHER" id="PTHR43798">
    <property type="entry name" value="MONOACYLGLYCEROL LIPASE"/>
    <property type="match status" value="1"/>
</dbReference>
<dbReference type="InterPro" id="IPR000073">
    <property type="entry name" value="AB_hydrolase_1"/>
</dbReference>
<dbReference type="PRINTS" id="PR00412">
    <property type="entry name" value="EPOXHYDRLASE"/>
</dbReference>
<evidence type="ECO:0000313" key="3">
    <source>
        <dbReference type="Proteomes" id="UP001151002"/>
    </source>
</evidence>
<dbReference type="Gene3D" id="3.40.50.1820">
    <property type="entry name" value="alpha/beta hydrolase"/>
    <property type="match status" value="1"/>
</dbReference>
<dbReference type="InterPro" id="IPR000639">
    <property type="entry name" value="Epox_hydrolase-like"/>
</dbReference>
<feature type="domain" description="AB hydrolase-1" evidence="1">
    <location>
        <begin position="25"/>
        <end position="269"/>
    </location>
</feature>
<dbReference type="SUPFAM" id="SSF53474">
    <property type="entry name" value="alpha/beta-Hydrolases"/>
    <property type="match status" value="1"/>
</dbReference>
<evidence type="ECO:0000313" key="2">
    <source>
        <dbReference type="EMBL" id="MCY1143291.1"/>
    </source>
</evidence>
<dbReference type="InterPro" id="IPR029058">
    <property type="entry name" value="AB_hydrolase_fold"/>
</dbReference>
<protein>
    <submittedName>
        <fullName evidence="2">Alpha/beta hydrolase</fullName>
    </submittedName>
</protein>
<reference evidence="2" key="1">
    <citation type="submission" date="2022-11" db="EMBL/GenBank/DDBJ databases">
        <authorList>
            <person name="Somphong A."/>
            <person name="Phongsopitanun W."/>
        </authorList>
    </citation>
    <scope>NUCLEOTIDE SEQUENCE</scope>
    <source>
        <strain evidence="2">Pm04-4</strain>
    </source>
</reference>